<feature type="compositionally biased region" description="Basic and acidic residues" evidence="2">
    <location>
        <begin position="660"/>
        <end position="671"/>
    </location>
</feature>
<evidence type="ECO:0000313" key="4">
    <source>
        <dbReference type="Proteomes" id="UP000824890"/>
    </source>
</evidence>
<feature type="region of interest" description="Disordered" evidence="2">
    <location>
        <begin position="483"/>
        <end position="540"/>
    </location>
</feature>
<proteinExistence type="predicted"/>
<protein>
    <submittedName>
        <fullName evidence="3">Uncharacterized protein</fullName>
    </submittedName>
</protein>
<reference evidence="3 4" key="1">
    <citation type="submission" date="2021-05" db="EMBL/GenBank/DDBJ databases">
        <title>Genome Assembly of Synthetic Allotetraploid Brassica napus Reveals Homoeologous Exchanges between Subgenomes.</title>
        <authorList>
            <person name="Davis J.T."/>
        </authorList>
    </citation>
    <scope>NUCLEOTIDE SEQUENCE [LARGE SCALE GENOMIC DNA]</scope>
    <source>
        <strain evidence="4">cv. Da-Ae</strain>
        <tissue evidence="3">Seedling</tissue>
    </source>
</reference>
<feature type="region of interest" description="Disordered" evidence="2">
    <location>
        <begin position="653"/>
        <end position="676"/>
    </location>
</feature>
<feature type="compositionally biased region" description="Polar residues" evidence="2">
    <location>
        <begin position="93"/>
        <end position="106"/>
    </location>
</feature>
<feature type="compositionally biased region" description="Polar residues" evidence="2">
    <location>
        <begin position="526"/>
        <end position="540"/>
    </location>
</feature>
<sequence length="710" mass="78958">MASAQVKRRQEAGRRKLEEFRKQKAEREKKNNTAQPVDNTVADSDGEVVVASISNGPLSQSPETSSFNQTQSKSKSKSYDGSSKERSKRDESVGTSSSLDLRGSSNDFREKQSSGDFNRASTLTELIISSRKDSRESGGSSIVQKPTLSNSYLFSSPDTSSRPYSPKNEATVKRNRPSFLDSLNISRASEIPETSSGSQLTVGGPSPLQYISRKSDRSDSPYPYDSFRSPSFPVANGVMPGFTDYSIPKQNDDFSSLEQHIEDLTQEKFSLQRDLDASRALAESLASENSSMTDTYNQQRSIVNQLKDDMEKLHQQIQAQMILSKIKQDIYMLAFQLSDCLMGELESVRNDYANAQLECNAADERSQILASEVISLEDKALRLRSNELKLERELESAQAEMSSYKYALYSLYLHLYLMFGPKNTTRNSICNFWDNIILILTINFYRKKLQSLEKDRQDLQSTIKALQEEKKVLQTMVQKASSGGKSTALDKSSTSSKNASTSTEGLGNGPPIESHQYPSPKPAISDTMTGSSNQETDSTDLLGSYLSNTAIIHETGQLTLEGFPLSVPADQMRLIENINTLIAELAIEKEELVQALSTELSQTARVKELNKELSRKLEVQTQRLELLTAQNMAIDNVSPAKQPDFHVVQERPPIADEGDEGSRMDHEDVPRRTIKKKDKQASLMHALLGYSVHPGTATMASSLIVLEEFV</sequence>
<feature type="compositionally biased region" description="Polar residues" evidence="2">
    <location>
        <begin position="32"/>
        <end position="42"/>
    </location>
</feature>
<dbReference type="InterPro" id="IPR044194">
    <property type="entry name" value="BLISTER"/>
</dbReference>
<evidence type="ECO:0000256" key="2">
    <source>
        <dbReference type="SAM" id="MobiDB-lite"/>
    </source>
</evidence>
<keyword evidence="4" id="KW-1185">Reference proteome</keyword>
<dbReference type="PANTHER" id="PTHR47490:SF2">
    <property type="entry name" value="PROTEIN BLISTER"/>
    <property type="match status" value="1"/>
</dbReference>
<feature type="region of interest" description="Disordered" evidence="2">
    <location>
        <begin position="190"/>
        <end position="230"/>
    </location>
</feature>
<feature type="compositionally biased region" description="Polar residues" evidence="2">
    <location>
        <begin position="114"/>
        <end position="124"/>
    </location>
</feature>
<feature type="coiled-coil region" evidence="1">
    <location>
        <begin position="575"/>
        <end position="630"/>
    </location>
</feature>
<feature type="region of interest" description="Disordered" evidence="2">
    <location>
        <begin position="1"/>
        <end position="178"/>
    </location>
</feature>
<name>A0ABQ7YIA4_BRANA</name>
<feature type="coiled-coil region" evidence="1">
    <location>
        <begin position="247"/>
        <end position="400"/>
    </location>
</feature>
<keyword evidence="1" id="KW-0175">Coiled coil</keyword>
<gene>
    <name evidence="3" type="ORF">HID58_074939</name>
</gene>
<feature type="coiled-coil region" evidence="1">
    <location>
        <begin position="442"/>
        <end position="476"/>
    </location>
</feature>
<feature type="compositionally biased region" description="Low complexity" evidence="2">
    <location>
        <begin position="491"/>
        <end position="503"/>
    </location>
</feature>
<feature type="compositionally biased region" description="Basic and acidic residues" evidence="2">
    <location>
        <begin position="82"/>
        <end position="92"/>
    </location>
</feature>
<dbReference type="EMBL" id="JAGKQM010000017">
    <property type="protein sequence ID" value="KAH0867917.1"/>
    <property type="molecule type" value="Genomic_DNA"/>
</dbReference>
<comment type="caution">
    <text evidence="3">The sequence shown here is derived from an EMBL/GenBank/DDBJ whole genome shotgun (WGS) entry which is preliminary data.</text>
</comment>
<feature type="compositionally biased region" description="Polar residues" evidence="2">
    <location>
        <begin position="137"/>
        <end position="163"/>
    </location>
</feature>
<evidence type="ECO:0000256" key="1">
    <source>
        <dbReference type="SAM" id="Coils"/>
    </source>
</evidence>
<dbReference type="Proteomes" id="UP000824890">
    <property type="component" value="Unassembled WGS sequence"/>
</dbReference>
<feature type="compositionally biased region" description="Basic and acidic residues" evidence="2">
    <location>
        <begin position="8"/>
        <end position="31"/>
    </location>
</feature>
<feature type="compositionally biased region" description="Polar residues" evidence="2">
    <location>
        <begin position="190"/>
        <end position="201"/>
    </location>
</feature>
<feature type="compositionally biased region" description="Polar residues" evidence="2">
    <location>
        <begin position="52"/>
        <end position="71"/>
    </location>
</feature>
<dbReference type="PANTHER" id="PTHR47490">
    <property type="entry name" value="PROTEIN BLISTER"/>
    <property type="match status" value="1"/>
</dbReference>
<organism evidence="3 4">
    <name type="scientific">Brassica napus</name>
    <name type="common">Rape</name>
    <dbReference type="NCBI Taxonomy" id="3708"/>
    <lineage>
        <taxon>Eukaryota</taxon>
        <taxon>Viridiplantae</taxon>
        <taxon>Streptophyta</taxon>
        <taxon>Embryophyta</taxon>
        <taxon>Tracheophyta</taxon>
        <taxon>Spermatophyta</taxon>
        <taxon>Magnoliopsida</taxon>
        <taxon>eudicotyledons</taxon>
        <taxon>Gunneridae</taxon>
        <taxon>Pentapetalae</taxon>
        <taxon>rosids</taxon>
        <taxon>malvids</taxon>
        <taxon>Brassicales</taxon>
        <taxon>Brassicaceae</taxon>
        <taxon>Brassiceae</taxon>
        <taxon>Brassica</taxon>
    </lineage>
</organism>
<accession>A0ABQ7YIA4</accession>
<evidence type="ECO:0000313" key="3">
    <source>
        <dbReference type="EMBL" id="KAH0867917.1"/>
    </source>
</evidence>